<evidence type="ECO:0000313" key="1">
    <source>
        <dbReference type="EMBL" id="SPP29741.1"/>
    </source>
</evidence>
<organism evidence="1 2">
    <name type="scientific">Brochothrix thermosphacta</name>
    <name type="common">Microbacterium thermosphactum</name>
    <dbReference type="NCBI Taxonomy" id="2756"/>
    <lineage>
        <taxon>Bacteria</taxon>
        <taxon>Bacillati</taxon>
        <taxon>Bacillota</taxon>
        <taxon>Bacilli</taxon>
        <taxon>Bacillales</taxon>
        <taxon>Listeriaceae</taxon>
        <taxon>Brochothrix</taxon>
    </lineage>
</organism>
<reference evidence="2" key="1">
    <citation type="submission" date="2018-04" db="EMBL/GenBank/DDBJ databases">
        <authorList>
            <person name="Illikoud N."/>
        </authorList>
    </citation>
    <scope>NUCLEOTIDE SEQUENCE [LARGE SCALE GENOMIC DNA]</scope>
</reference>
<sequence length="39" mass="4526">MSIILKIHTFKLKKPLNLYLENQSSTSGCYLLNLLFVKI</sequence>
<dbReference type="Proteomes" id="UP000270190">
    <property type="component" value="Unassembled WGS sequence"/>
</dbReference>
<protein>
    <submittedName>
        <fullName evidence="1">Uncharacterized protein</fullName>
    </submittedName>
</protein>
<evidence type="ECO:0000313" key="2">
    <source>
        <dbReference type="Proteomes" id="UP000270190"/>
    </source>
</evidence>
<proteinExistence type="predicted"/>
<name>A0A2X0SDI2_BROTH</name>
<gene>
    <name evidence="1" type="ORF">BTBSAS_60044</name>
</gene>
<dbReference type="AlphaFoldDB" id="A0A2X0SDI2"/>
<accession>A0A2X0SDI2</accession>
<dbReference type="EMBL" id="OUNC01000056">
    <property type="protein sequence ID" value="SPP29741.1"/>
    <property type="molecule type" value="Genomic_DNA"/>
</dbReference>